<feature type="domain" description="DUF4124" evidence="3">
    <location>
        <begin position="8"/>
        <end position="59"/>
    </location>
</feature>
<reference evidence="4" key="1">
    <citation type="submission" date="2023-09" db="EMBL/GenBank/DDBJ databases">
        <title>Marinobacter sediminicola sp. nov. and Marinobacter maritimum sp. nov., isolated from marine sediment.</title>
        <authorList>
            <person name="An J."/>
        </authorList>
    </citation>
    <scope>NUCLEOTIDE SEQUENCE</scope>
    <source>
        <strain evidence="4">F60267</strain>
    </source>
</reference>
<accession>A0ABU2HKT8</accession>
<dbReference type="Proteomes" id="UP001267407">
    <property type="component" value="Unassembled WGS sequence"/>
</dbReference>
<dbReference type="Pfam" id="PF13511">
    <property type="entry name" value="DUF4124"/>
    <property type="match status" value="1"/>
</dbReference>
<keyword evidence="5" id="KW-1185">Reference proteome</keyword>
<evidence type="ECO:0000313" key="4">
    <source>
        <dbReference type="EMBL" id="MDS1311676.1"/>
    </source>
</evidence>
<keyword evidence="1" id="KW-0175">Coiled coil</keyword>
<evidence type="ECO:0000256" key="2">
    <source>
        <dbReference type="SAM" id="SignalP"/>
    </source>
</evidence>
<evidence type="ECO:0000256" key="1">
    <source>
        <dbReference type="SAM" id="Coils"/>
    </source>
</evidence>
<dbReference type="InterPro" id="IPR025392">
    <property type="entry name" value="DUF4124"/>
</dbReference>
<dbReference type="EMBL" id="JAVMBO010000018">
    <property type="protein sequence ID" value="MDS1311676.1"/>
    <property type="molecule type" value="Genomic_DNA"/>
</dbReference>
<comment type="caution">
    <text evidence="4">The sequence shown here is derived from an EMBL/GenBank/DDBJ whole genome shotgun (WGS) entry which is preliminary data.</text>
</comment>
<feature type="chain" id="PRO_5047336624" evidence="2">
    <location>
        <begin position="19"/>
        <end position="147"/>
    </location>
</feature>
<feature type="signal peptide" evidence="2">
    <location>
        <begin position="1"/>
        <end position="18"/>
    </location>
</feature>
<protein>
    <submittedName>
        <fullName evidence="4">DUF4124 domain-containing protein</fullName>
    </submittedName>
</protein>
<organism evidence="4 5">
    <name type="scientific">Marinobacter xiaoshiensis</name>
    <dbReference type="NCBI Taxonomy" id="3073652"/>
    <lineage>
        <taxon>Bacteria</taxon>
        <taxon>Pseudomonadati</taxon>
        <taxon>Pseudomonadota</taxon>
        <taxon>Gammaproteobacteria</taxon>
        <taxon>Pseudomonadales</taxon>
        <taxon>Marinobacteraceae</taxon>
        <taxon>Marinobacter</taxon>
    </lineage>
</organism>
<proteinExistence type="predicted"/>
<feature type="coiled-coil region" evidence="1">
    <location>
        <begin position="65"/>
        <end position="110"/>
    </location>
</feature>
<evidence type="ECO:0000259" key="3">
    <source>
        <dbReference type="Pfam" id="PF13511"/>
    </source>
</evidence>
<sequence>MKGLIATLTLLATSIAQAGAYRWVDENGQTHFGDRPPANAVTKEVRLEKAQPSIDATARERKQRVDEFLRQSEKERAARKEAEAQQEAKAEKLRVHCERMEARLKHLNTVSGIYQLNKDGERVFVNDEENERIREEFRARVHRECNI</sequence>
<gene>
    <name evidence="4" type="ORF">RKA07_16365</name>
</gene>
<name>A0ABU2HKT8_9GAMM</name>
<keyword evidence="2" id="KW-0732">Signal</keyword>
<evidence type="ECO:0000313" key="5">
    <source>
        <dbReference type="Proteomes" id="UP001267407"/>
    </source>
</evidence>
<dbReference type="RefSeq" id="WP_200201800.1">
    <property type="nucleotide sequence ID" value="NZ_JAVMBO010000018.1"/>
</dbReference>